<evidence type="ECO:0000256" key="6">
    <source>
        <dbReference type="ARBA" id="ARBA00023242"/>
    </source>
</evidence>
<dbReference type="Proteomes" id="UP001141552">
    <property type="component" value="Unassembled WGS sequence"/>
</dbReference>
<sequence>MDTRLANTWRMTVNEKKFIETALDSNLRIEGHNLLEFRNIAIKEDGSSDVLLGKTRVMAFVTAQLVQPYRDRPNEGSLSVYTEFSPMADCAFEPGRPGESSAVELGRVVDHGLRRFLCHLYDVGESRAVDTESLRVLAGRLAWVIRIDLHIIDGVKHISYKNRNVVGAASIAVLAALLTFRRPECTLGGHDGQEVIIHKPELNYYVWHLTGVGTASLIIHHLPIAVTFAFFGSEGKMVVDPTHNGEAIVGARMTIIANKNGNICSIQKAGGEGVPQSVILHCLHLASMNAESITKKIKSAVEVYNTERALHKIKRHHTSIAGNVSADDDLSRHHIERLKLESEESPVDQSSNIDDGIREQAVLKGFSEDPRAGMAQSCGSGIHCN</sequence>
<feature type="non-terminal residue" evidence="9">
    <location>
        <position position="1"/>
    </location>
</feature>
<reference evidence="9" key="2">
    <citation type="journal article" date="2023" name="Plants (Basel)">
        <title>Annotation of the Turnera subulata (Passifloraceae) Draft Genome Reveals the S-Locus Evolved after the Divergence of Turneroideae from Passifloroideae in a Stepwise Manner.</title>
        <authorList>
            <person name="Henning P.M."/>
            <person name="Roalson E.H."/>
            <person name="Mir W."/>
            <person name="McCubbin A.G."/>
            <person name="Shore J.S."/>
        </authorList>
    </citation>
    <scope>NUCLEOTIDE SEQUENCE</scope>
    <source>
        <strain evidence="9">F60SS</strain>
    </source>
</reference>
<dbReference type="InterPro" id="IPR027408">
    <property type="entry name" value="PNPase/RNase_PH_dom_sf"/>
</dbReference>
<dbReference type="SUPFAM" id="SSF55666">
    <property type="entry name" value="Ribonuclease PH domain 2-like"/>
    <property type="match status" value="1"/>
</dbReference>
<dbReference type="InterPro" id="IPR033100">
    <property type="entry name" value="Rrp45"/>
</dbReference>
<comment type="similarity">
    <text evidence="3">Belongs to the RNase PH family.</text>
</comment>
<evidence type="ECO:0000259" key="8">
    <source>
        <dbReference type="Pfam" id="PF03725"/>
    </source>
</evidence>
<keyword evidence="5" id="KW-0694">RNA-binding</keyword>
<name>A0A9Q0JHF7_9ROSI</name>
<dbReference type="InterPro" id="IPR001247">
    <property type="entry name" value="ExoRNase_PH_dom1"/>
</dbReference>
<dbReference type="OrthoDB" id="10264038at2759"/>
<dbReference type="EMBL" id="JAKUCV010002846">
    <property type="protein sequence ID" value="KAJ4841232.1"/>
    <property type="molecule type" value="Genomic_DNA"/>
</dbReference>
<dbReference type="Pfam" id="PF03725">
    <property type="entry name" value="RNase_PH_C"/>
    <property type="match status" value="1"/>
</dbReference>
<evidence type="ECO:0000256" key="3">
    <source>
        <dbReference type="ARBA" id="ARBA00006678"/>
    </source>
</evidence>
<evidence type="ECO:0000313" key="10">
    <source>
        <dbReference type="Proteomes" id="UP001141552"/>
    </source>
</evidence>
<evidence type="ECO:0000256" key="5">
    <source>
        <dbReference type="ARBA" id="ARBA00022884"/>
    </source>
</evidence>
<dbReference type="GO" id="GO:0034473">
    <property type="term" value="P:U1 snRNA 3'-end processing"/>
    <property type="evidence" value="ECO:0007669"/>
    <property type="project" value="TreeGrafter"/>
</dbReference>
<gene>
    <name evidence="9" type="ORF">Tsubulata_027489</name>
</gene>
<dbReference type="InterPro" id="IPR020568">
    <property type="entry name" value="Ribosomal_Su5_D2-typ_SF"/>
</dbReference>
<dbReference type="SUPFAM" id="SSF54211">
    <property type="entry name" value="Ribosomal protein S5 domain 2-like"/>
    <property type="match status" value="1"/>
</dbReference>
<dbReference type="InterPro" id="IPR050590">
    <property type="entry name" value="Exosome_comp_Rrp42_subfam"/>
</dbReference>
<feature type="domain" description="Exoribonuclease phosphorolytic" evidence="8">
    <location>
        <begin position="221"/>
        <end position="286"/>
    </location>
</feature>
<comment type="caution">
    <text evidence="9">The sequence shown here is derived from an EMBL/GenBank/DDBJ whole genome shotgun (WGS) entry which is preliminary data.</text>
</comment>
<protein>
    <submittedName>
        <fullName evidence="9">Uncharacterized protein</fullName>
    </submittedName>
</protein>
<organism evidence="9 10">
    <name type="scientific">Turnera subulata</name>
    <dbReference type="NCBI Taxonomy" id="218843"/>
    <lineage>
        <taxon>Eukaryota</taxon>
        <taxon>Viridiplantae</taxon>
        <taxon>Streptophyta</taxon>
        <taxon>Embryophyta</taxon>
        <taxon>Tracheophyta</taxon>
        <taxon>Spermatophyta</taxon>
        <taxon>Magnoliopsida</taxon>
        <taxon>eudicotyledons</taxon>
        <taxon>Gunneridae</taxon>
        <taxon>Pentapetalae</taxon>
        <taxon>rosids</taxon>
        <taxon>fabids</taxon>
        <taxon>Malpighiales</taxon>
        <taxon>Passifloraceae</taxon>
        <taxon>Turnera</taxon>
    </lineage>
</organism>
<dbReference type="GO" id="GO:0071035">
    <property type="term" value="P:nuclear polyadenylation-dependent rRNA catabolic process"/>
    <property type="evidence" value="ECO:0007669"/>
    <property type="project" value="TreeGrafter"/>
</dbReference>
<dbReference type="Pfam" id="PF01138">
    <property type="entry name" value="RNase_PH"/>
    <property type="match status" value="1"/>
</dbReference>
<keyword evidence="4" id="KW-0963">Cytoplasm</keyword>
<dbReference type="PANTHER" id="PTHR11097">
    <property type="entry name" value="EXOSOME COMPLEX EXONUCLEASE RIBOSOMAL RNA PROCESSING PROTEIN"/>
    <property type="match status" value="1"/>
</dbReference>
<dbReference type="AlphaFoldDB" id="A0A9Q0JHF7"/>
<keyword evidence="10" id="KW-1185">Reference proteome</keyword>
<evidence type="ECO:0000313" key="9">
    <source>
        <dbReference type="EMBL" id="KAJ4841232.1"/>
    </source>
</evidence>
<dbReference type="GO" id="GO:0016075">
    <property type="term" value="P:rRNA catabolic process"/>
    <property type="evidence" value="ECO:0007669"/>
    <property type="project" value="TreeGrafter"/>
</dbReference>
<evidence type="ECO:0000256" key="1">
    <source>
        <dbReference type="ARBA" id="ARBA00004123"/>
    </source>
</evidence>
<dbReference type="CDD" id="cd11368">
    <property type="entry name" value="RNase_PH_RRP45"/>
    <property type="match status" value="1"/>
</dbReference>
<dbReference type="GO" id="GO:0034475">
    <property type="term" value="P:U4 snRNA 3'-end processing"/>
    <property type="evidence" value="ECO:0007669"/>
    <property type="project" value="TreeGrafter"/>
</dbReference>
<evidence type="ECO:0000256" key="4">
    <source>
        <dbReference type="ARBA" id="ARBA00022490"/>
    </source>
</evidence>
<dbReference type="GO" id="GO:0035925">
    <property type="term" value="F:mRNA 3'-UTR AU-rich region binding"/>
    <property type="evidence" value="ECO:0007669"/>
    <property type="project" value="TreeGrafter"/>
</dbReference>
<dbReference type="GO" id="GO:0000467">
    <property type="term" value="P:exonucleolytic trimming to generate mature 3'-end of 5.8S rRNA from tricistronic rRNA transcript (SSU-rRNA, 5.8S rRNA, LSU-rRNA)"/>
    <property type="evidence" value="ECO:0007669"/>
    <property type="project" value="TreeGrafter"/>
</dbReference>
<dbReference type="GO" id="GO:0000176">
    <property type="term" value="C:nuclear exosome (RNase complex)"/>
    <property type="evidence" value="ECO:0007669"/>
    <property type="project" value="TreeGrafter"/>
</dbReference>
<dbReference type="GO" id="GO:0071028">
    <property type="term" value="P:nuclear mRNA surveillance"/>
    <property type="evidence" value="ECO:0007669"/>
    <property type="project" value="TreeGrafter"/>
</dbReference>
<reference evidence="9" key="1">
    <citation type="submission" date="2022-02" db="EMBL/GenBank/DDBJ databases">
        <authorList>
            <person name="Henning P.M."/>
            <person name="McCubbin A.G."/>
            <person name="Shore J.S."/>
        </authorList>
    </citation>
    <scope>NUCLEOTIDE SEQUENCE</scope>
    <source>
        <strain evidence="9">F60SS</strain>
        <tissue evidence="9">Leaves</tissue>
    </source>
</reference>
<evidence type="ECO:0000259" key="7">
    <source>
        <dbReference type="Pfam" id="PF01138"/>
    </source>
</evidence>
<dbReference type="PANTHER" id="PTHR11097:SF14">
    <property type="entry name" value="EXOSOME COMPLEX COMPONENT RRP45"/>
    <property type="match status" value="1"/>
</dbReference>
<feature type="domain" description="Exoribonuclease phosphorolytic" evidence="7">
    <location>
        <begin position="40"/>
        <end position="183"/>
    </location>
</feature>
<accession>A0A9Q0JHF7</accession>
<dbReference type="Gene3D" id="3.30.230.70">
    <property type="entry name" value="GHMP Kinase, N-terminal domain"/>
    <property type="match status" value="1"/>
</dbReference>
<proteinExistence type="inferred from homology"/>
<dbReference type="GO" id="GO:0034476">
    <property type="term" value="P:U5 snRNA 3'-end processing"/>
    <property type="evidence" value="ECO:0007669"/>
    <property type="project" value="TreeGrafter"/>
</dbReference>
<evidence type="ECO:0000256" key="2">
    <source>
        <dbReference type="ARBA" id="ARBA00004496"/>
    </source>
</evidence>
<keyword evidence="6" id="KW-0539">Nucleus</keyword>
<comment type="subcellular location">
    <subcellularLocation>
        <location evidence="2">Cytoplasm</location>
    </subcellularLocation>
    <subcellularLocation>
        <location evidence="1">Nucleus</location>
    </subcellularLocation>
</comment>
<dbReference type="GO" id="GO:0000177">
    <property type="term" value="C:cytoplasmic exosome (RNase complex)"/>
    <property type="evidence" value="ECO:0007669"/>
    <property type="project" value="TreeGrafter"/>
</dbReference>
<dbReference type="InterPro" id="IPR036345">
    <property type="entry name" value="ExoRNase_PH_dom2_sf"/>
</dbReference>
<dbReference type="InterPro" id="IPR015847">
    <property type="entry name" value="ExoRNase_PH_dom2"/>
</dbReference>
<dbReference type="GO" id="GO:0071038">
    <property type="term" value="P:TRAMP-dependent tRNA surveillance pathway"/>
    <property type="evidence" value="ECO:0007669"/>
    <property type="project" value="TreeGrafter"/>
</dbReference>